<evidence type="ECO:0000256" key="1">
    <source>
        <dbReference type="SAM" id="MobiDB-lite"/>
    </source>
</evidence>
<feature type="region of interest" description="Disordered" evidence="1">
    <location>
        <begin position="205"/>
        <end position="230"/>
    </location>
</feature>
<comment type="caution">
    <text evidence="2">The sequence shown here is derived from an EMBL/GenBank/DDBJ whole genome shotgun (WGS) entry which is preliminary data.</text>
</comment>
<evidence type="ECO:0000313" key="2">
    <source>
        <dbReference type="EMBL" id="MBG0738769.1"/>
    </source>
</evidence>
<protein>
    <submittedName>
        <fullName evidence="2">Uncharacterized protein</fullName>
    </submittedName>
</protein>
<dbReference type="Proteomes" id="UP000655366">
    <property type="component" value="Unassembled WGS sequence"/>
</dbReference>
<gene>
    <name evidence="2" type="ORF">IV500_04965</name>
</gene>
<dbReference type="AlphaFoldDB" id="A0A931CNT1"/>
<evidence type="ECO:0000313" key="3">
    <source>
        <dbReference type="Proteomes" id="UP000655366"/>
    </source>
</evidence>
<name>A0A931CNT1_9MICC</name>
<organism evidence="2 3">
    <name type="scientific">Arthrobacter terrae</name>
    <dbReference type="NCBI Taxonomy" id="2935737"/>
    <lineage>
        <taxon>Bacteria</taxon>
        <taxon>Bacillati</taxon>
        <taxon>Actinomycetota</taxon>
        <taxon>Actinomycetes</taxon>
        <taxon>Micrococcales</taxon>
        <taxon>Micrococcaceae</taxon>
        <taxon>Arthrobacter</taxon>
    </lineage>
</organism>
<keyword evidence="3" id="KW-1185">Reference proteome</keyword>
<reference evidence="2 3" key="1">
    <citation type="submission" date="2020-11" db="EMBL/GenBank/DDBJ databases">
        <title>Arthrobacter antarcticus sp. nov., isolated from Antarctic Soil.</title>
        <authorList>
            <person name="Li J."/>
        </authorList>
    </citation>
    <scope>NUCLEOTIDE SEQUENCE [LARGE SCALE GENOMIC DNA]</scope>
    <source>
        <strain evidence="2 3">Z1-20</strain>
    </source>
</reference>
<proteinExistence type="predicted"/>
<sequence>MVAMPSLPTLTHPTGLPICDCTEAWEPHEHGTRGMYGYHRCRCAPCRTANRDYNRENTKYRPRRQMVDADLVRARIAKLRAAGLTLGEIADMCAVNSKVIDFAVHGRNGRKPKTVQASTFRALNAISSKDIASVERPRGRKVDGDIPRRQIQSLHSFGWGMFEIGSRANATAATLNRILKGFMTTEELRASIDRVHAELHGMEAPTATTSEKARASKARTRADANGWTPDTSSDLEYSQYVRVH</sequence>
<dbReference type="EMBL" id="JADNYM010000005">
    <property type="protein sequence ID" value="MBG0738769.1"/>
    <property type="molecule type" value="Genomic_DNA"/>
</dbReference>
<accession>A0A931CNT1</accession>